<dbReference type="Pfam" id="PF14335">
    <property type="entry name" value="DUF4391"/>
    <property type="match status" value="1"/>
</dbReference>
<evidence type="ECO:0000313" key="2">
    <source>
        <dbReference type="Proteomes" id="UP000044136"/>
    </source>
</evidence>
<accession>A0A078M9H6</accession>
<reference evidence="1 2" key="1">
    <citation type="submission" date="2014-07" db="EMBL/GenBank/DDBJ databases">
        <authorList>
            <person name="Urmite Genomes Urmite Genomes"/>
        </authorList>
    </citation>
    <scope>NUCLEOTIDE SEQUENCE [LARGE SCALE GENOMIC DNA]</scope>
    <source>
        <strain evidence="1 2">13MG44_air</strain>
    </source>
</reference>
<proteinExistence type="predicted"/>
<sequence length="218" mass="26378">MFDFPKSTLFDRRIPKTKFYEHLQVNNKLEQMFIKEIDKIIWKYKLSPDTLNIDSGNYISEIELLEVHLRQEKVSHNIIEQIDREIPYHIVFIINYANKYQLWVSYKEQHKNREGKFKVDTYFKTDWIKQENLELKIEGLNLDQVYESFIQQIGQDQIIVDKDEGLKRAVEQSKERDKLKRKIHLMEKKIAKEKQFKKQVSMMSELRQLKAQLDGEQP</sequence>
<dbReference type="RefSeq" id="WP_035810577.1">
    <property type="nucleotide sequence ID" value="NZ_CCSE01000001.1"/>
</dbReference>
<dbReference type="Proteomes" id="UP000044136">
    <property type="component" value="Unassembled WGS sequence"/>
</dbReference>
<evidence type="ECO:0000313" key="1">
    <source>
        <dbReference type="EMBL" id="CEA02884.1"/>
    </source>
</evidence>
<dbReference type="OrthoDB" id="9805811at2"/>
<dbReference type="AlphaFoldDB" id="A0A078M9H6"/>
<dbReference type="InterPro" id="IPR025503">
    <property type="entry name" value="DUF4391"/>
</dbReference>
<gene>
    <name evidence="1" type="ORF">BN1048_01886</name>
</gene>
<dbReference type="eggNOG" id="ENOG502ZBPR">
    <property type="taxonomic scope" value="Bacteria"/>
</dbReference>
<keyword evidence="2" id="KW-1185">Reference proteome</keyword>
<protein>
    <recommendedName>
        <fullName evidence="3">DUF4391 domain-containing protein</fullName>
    </recommendedName>
</protein>
<dbReference type="STRING" id="1461582.BN1048_01886"/>
<organism evidence="1 2">
    <name type="scientific">Jeotgalicoccus saudimassiliensis</name>
    <dbReference type="NCBI Taxonomy" id="1461582"/>
    <lineage>
        <taxon>Bacteria</taxon>
        <taxon>Bacillati</taxon>
        <taxon>Bacillota</taxon>
        <taxon>Bacilli</taxon>
        <taxon>Bacillales</taxon>
        <taxon>Staphylococcaceae</taxon>
        <taxon>Jeotgalicoccus</taxon>
    </lineage>
</organism>
<dbReference type="EMBL" id="CCSE01000001">
    <property type="protein sequence ID" value="CEA02884.1"/>
    <property type="molecule type" value="Genomic_DNA"/>
</dbReference>
<dbReference type="HOGENOM" id="CLU_084466_1_0_9"/>
<evidence type="ECO:0008006" key="3">
    <source>
        <dbReference type="Google" id="ProtNLM"/>
    </source>
</evidence>
<name>A0A078M9H6_9STAP</name>